<evidence type="ECO:0000256" key="7">
    <source>
        <dbReference type="ARBA" id="ARBA00023012"/>
    </source>
</evidence>
<dbReference type="GO" id="GO:0005886">
    <property type="term" value="C:plasma membrane"/>
    <property type="evidence" value="ECO:0007669"/>
    <property type="project" value="TreeGrafter"/>
</dbReference>
<evidence type="ECO:0000256" key="6">
    <source>
        <dbReference type="ARBA" id="ARBA00022777"/>
    </source>
</evidence>
<dbReference type="InterPro" id="IPR003594">
    <property type="entry name" value="HATPase_dom"/>
</dbReference>
<keyword evidence="7" id="KW-0902">Two-component regulatory system</keyword>
<dbReference type="Proteomes" id="UP000483839">
    <property type="component" value="Unassembled WGS sequence"/>
</dbReference>
<dbReference type="InterPro" id="IPR050351">
    <property type="entry name" value="BphY/WalK/GraS-like"/>
</dbReference>
<evidence type="ECO:0000256" key="1">
    <source>
        <dbReference type="ARBA" id="ARBA00000085"/>
    </source>
</evidence>
<keyword evidence="8" id="KW-0472">Membrane</keyword>
<sequence length="441" mass="50515">MKQNLRKIEILLFLSLLSFVLAILETKWELFFHLISALLLASTLFPLRQLMLWEKQFQLLEKEEYASPETFMPDSQKDLRQIFSKHGALKKELAKRKEESQKLSSNLEALTSHLTMGMFLVSETKDIQLYSKSLPHYFPDADKPFQKIEDIGRTDVKAVVAQAFITKKTIKKELKGYHDGDLILEVTAVPIFNQYGAVFQVLVLLYDLTTIRDYEKLNMDFISNASHELRTPVTSIKGFAETIKNMPEEEQTLKDEFLDIIYNESLRLEHIVEHMLTLSKVNKTQLQKTEIALNDFLYYIGNSMKHQLHEKHLQLSFDLAEDVTIKSDKYLLSQILLNLMSNAIRYTDEGGKITISTAFKEGKIQITVSDTGIGISKLEQDRIFERFYRVNKGRSRQSGGTGLGLSIVKELSQVLGGQVFVKSQIGKGSHFTLEFPKSITS</sequence>
<dbReference type="CDD" id="cd00082">
    <property type="entry name" value="HisKA"/>
    <property type="match status" value="1"/>
</dbReference>
<dbReference type="GO" id="GO:0016036">
    <property type="term" value="P:cellular response to phosphate starvation"/>
    <property type="evidence" value="ECO:0007669"/>
    <property type="project" value="TreeGrafter"/>
</dbReference>
<dbReference type="SMART" id="SM00388">
    <property type="entry name" value="HisKA"/>
    <property type="match status" value="1"/>
</dbReference>
<dbReference type="AlphaFoldDB" id="A0A6L6GAJ4"/>
<keyword evidence="5" id="KW-0808">Transferase</keyword>
<evidence type="ECO:0000256" key="8">
    <source>
        <dbReference type="SAM" id="Phobius"/>
    </source>
</evidence>
<evidence type="ECO:0000256" key="5">
    <source>
        <dbReference type="ARBA" id="ARBA00022679"/>
    </source>
</evidence>
<dbReference type="CDD" id="cd00075">
    <property type="entry name" value="HATPase"/>
    <property type="match status" value="1"/>
</dbReference>
<evidence type="ECO:0000313" key="9">
    <source>
        <dbReference type="EMBL" id="MTD01726.1"/>
    </source>
</evidence>
<dbReference type="Pfam" id="PF00512">
    <property type="entry name" value="HisKA"/>
    <property type="match status" value="1"/>
</dbReference>
<feature type="transmembrane region" description="Helical" evidence="8">
    <location>
        <begin position="7"/>
        <end position="24"/>
    </location>
</feature>
<dbReference type="RefSeq" id="WP_154617511.1">
    <property type="nucleotide sequence ID" value="NZ_JADFAY010000014.1"/>
</dbReference>
<dbReference type="Gene3D" id="3.30.565.10">
    <property type="entry name" value="Histidine kinase-like ATPase, C-terminal domain"/>
    <property type="match status" value="1"/>
</dbReference>
<comment type="caution">
    <text evidence="9">The sequence shown here is derived from an EMBL/GenBank/DDBJ whole genome shotgun (WGS) entry which is preliminary data.</text>
</comment>
<dbReference type="InterPro" id="IPR003661">
    <property type="entry name" value="HisK_dim/P_dom"/>
</dbReference>
<evidence type="ECO:0000256" key="3">
    <source>
        <dbReference type="ARBA" id="ARBA00012438"/>
    </source>
</evidence>
<evidence type="ECO:0000313" key="10">
    <source>
        <dbReference type="Proteomes" id="UP000483839"/>
    </source>
</evidence>
<name>A0A6L6GAJ4_STRUB</name>
<keyword evidence="8" id="KW-0812">Transmembrane</keyword>
<accession>A0A6L6GAJ4</accession>
<evidence type="ECO:0000256" key="4">
    <source>
        <dbReference type="ARBA" id="ARBA00022553"/>
    </source>
</evidence>
<comment type="catalytic activity">
    <reaction evidence="1">
        <text>ATP + protein L-histidine = ADP + protein N-phospho-L-histidine.</text>
        <dbReference type="EC" id="2.7.13.3"/>
    </reaction>
</comment>
<dbReference type="InterPro" id="IPR004358">
    <property type="entry name" value="Sig_transdc_His_kin-like_C"/>
</dbReference>
<reference evidence="9 10" key="1">
    <citation type="submission" date="2019-11" db="EMBL/GenBank/DDBJ databases">
        <title>Streptococcus uberis isolated from clinical mastitis cases on a southeastern Queensland dairy.</title>
        <authorList>
            <person name="Workentine M.L."/>
            <person name="Price R."/>
            <person name="Olchowy T."/>
        </authorList>
    </citation>
    <scope>NUCLEOTIDE SEQUENCE [LARGE SCALE GENOMIC DNA]</scope>
    <source>
        <strain evidence="9 10">OLC4459-A17</strain>
    </source>
</reference>
<evidence type="ECO:0000256" key="2">
    <source>
        <dbReference type="ARBA" id="ARBA00004370"/>
    </source>
</evidence>
<dbReference type="SMART" id="SM00387">
    <property type="entry name" value="HATPase_c"/>
    <property type="match status" value="1"/>
</dbReference>
<proteinExistence type="predicted"/>
<protein>
    <recommendedName>
        <fullName evidence="3">histidine kinase</fullName>
        <ecNumber evidence="3">2.7.13.3</ecNumber>
    </recommendedName>
</protein>
<dbReference type="FunFam" id="3.30.565.10:FF:000049">
    <property type="entry name" value="Two-component sensor histidine kinase"/>
    <property type="match status" value="1"/>
</dbReference>
<keyword evidence="6 9" id="KW-0418">Kinase</keyword>
<comment type="subcellular location">
    <subcellularLocation>
        <location evidence="2">Membrane</location>
    </subcellularLocation>
</comment>
<dbReference type="PROSITE" id="PS50109">
    <property type="entry name" value="HIS_KIN"/>
    <property type="match status" value="1"/>
</dbReference>
<dbReference type="Gene3D" id="1.10.287.130">
    <property type="match status" value="1"/>
</dbReference>
<dbReference type="SUPFAM" id="SSF55874">
    <property type="entry name" value="ATPase domain of HSP90 chaperone/DNA topoisomerase II/histidine kinase"/>
    <property type="match status" value="1"/>
</dbReference>
<dbReference type="GO" id="GO:0000155">
    <property type="term" value="F:phosphorelay sensor kinase activity"/>
    <property type="evidence" value="ECO:0007669"/>
    <property type="project" value="InterPro"/>
</dbReference>
<dbReference type="InterPro" id="IPR036097">
    <property type="entry name" value="HisK_dim/P_sf"/>
</dbReference>
<dbReference type="InterPro" id="IPR036890">
    <property type="entry name" value="HATPase_C_sf"/>
</dbReference>
<dbReference type="EC" id="2.7.13.3" evidence="3"/>
<dbReference type="PRINTS" id="PR00344">
    <property type="entry name" value="BCTRLSENSOR"/>
</dbReference>
<dbReference type="GO" id="GO:0004721">
    <property type="term" value="F:phosphoprotein phosphatase activity"/>
    <property type="evidence" value="ECO:0007669"/>
    <property type="project" value="TreeGrafter"/>
</dbReference>
<dbReference type="Pfam" id="PF02518">
    <property type="entry name" value="HATPase_c"/>
    <property type="match status" value="1"/>
</dbReference>
<gene>
    <name evidence="9" type="ORF">GKS16_05505</name>
</gene>
<dbReference type="FunFam" id="1.10.287.130:FF:000001">
    <property type="entry name" value="Two-component sensor histidine kinase"/>
    <property type="match status" value="1"/>
</dbReference>
<dbReference type="PANTHER" id="PTHR45453">
    <property type="entry name" value="PHOSPHATE REGULON SENSOR PROTEIN PHOR"/>
    <property type="match status" value="1"/>
</dbReference>
<dbReference type="InterPro" id="IPR005467">
    <property type="entry name" value="His_kinase_dom"/>
</dbReference>
<dbReference type="PANTHER" id="PTHR45453:SF1">
    <property type="entry name" value="PHOSPHATE REGULON SENSOR PROTEIN PHOR"/>
    <property type="match status" value="1"/>
</dbReference>
<dbReference type="SUPFAM" id="SSF47384">
    <property type="entry name" value="Homodimeric domain of signal transducing histidine kinase"/>
    <property type="match status" value="1"/>
</dbReference>
<dbReference type="EMBL" id="WLXI01000040">
    <property type="protein sequence ID" value="MTD01726.1"/>
    <property type="molecule type" value="Genomic_DNA"/>
</dbReference>
<organism evidence="9 10">
    <name type="scientific">Streptococcus uberis</name>
    <dbReference type="NCBI Taxonomy" id="1349"/>
    <lineage>
        <taxon>Bacteria</taxon>
        <taxon>Bacillati</taxon>
        <taxon>Bacillota</taxon>
        <taxon>Bacilli</taxon>
        <taxon>Lactobacillales</taxon>
        <taxon>Streptococcaceae</taxon>
        <taxon>Streptococcus</taxon>
    </lineage>
</organism>
<dbReference type="NCBIfam" id="NF046044">
    <property type="entry name" value="PnpS"/>
    <property type="match status" value="1"/>
</dbReference>
<keyword evidence="8" id="KW-1133">Transmembrane helix</keyword>
<keyword evidence="4" id="KW-0597">Phosphoprotein</keyword>